<name>A0A9N9K5U8_9GLOM</name>
<accession>A0A9N9K5U8</accession>
<dbReference type="EMBL" id="CAJVPZ010084007">
    <property type="protein sequence ID" value="CAG8810377.1"/>
    <property type="molecule type" value="Genomic_DNA"/>
</dbReference>
<reference evidence="1" key="1">
    <citation type="submission" date="2021-06" db="EMBL/GenBank/DDBJ databases">
        <authorList>
            <person name="Kallberg Y."/>
            <person name="Tangrot J."/>
            <person name="Rosling A."/>
        </authorList>
    </citation>
    <scope>NUCLEOTIDE SEQUENCE</scope>
    <source>
        <strain evidence="1">IN212</strain>
    </source>
</reference>
<evidence type="ECO:0000313" key="2">
    <source>
        <dbReference type="Proteomes" id="UP000789396"/>
    </source>
</evidence>
<dbReference type="Proteomes" id="UP000789396">
    <property type="component" value="Unassembled WGS sequence"/>
</dbReference>
<dbReference type="OrthoDB" id="2417192at2759"/>
<gene>
    <name evidence="1" type="ORF">RFULGI_LOCUS18684</name>
</gene>
<keyword evidence="2" id="KW-1185">Reference proteome</keyword>
<comment type="caution">
    <text evidence="1">The sequence shown here is derived from an EMBL/GenBank/DDBJ whole genome shotgun (WGS) entry which is preliminary data.</text>
</comment>
<evidence type="ECO:0000313" key="1">
    <source>
        <dbReference type="EMBL" id="CAG8810377.1"/>
    </source>
</evidence>
<protein>
    <submittedName>
        <fullName evidence="1">343_t:CDS:1</fullName>
    </submittedName>
</protein>
<dbReference type="AlphaFoldDB" id="A0A9N9K5U8"/>
<organism evidence="1 2">
    <name type="scientific">Racocetra fulgida</name>
    <dbReference type="NCBI Taxonomy" id="60492"/>
    <lineage>
        <taxon>Eukaryota</taxon>
        <taxon>Fungi</taxon>
        <taxon>Fungi incertae sedis</taxon>
        <taxon>Mucoromycota</taxon>
        <taxon>Glomeromycotina</taxon>
        <taxon>Glomeromycetes</taxon>
        <taxon>Diversisporales</taxon>
        <taxon>Gigasporaceae</taxon>
        <taxon>Racocetra</taxon>
    </lineage>
</organism>
<proteinExistence type="predicted"/>
<sequence length="63" mass="7165">TIAKLHKELENLNILVDKNISRSELIKILKTNLCLETLDNLENNNISTIENTIAENTDLMDVD</sequence>
<feature type="non-terminal residue" evidence="1">
    <location>
        <position position="1"/>
    </location>
</feature>
<feature type="non-terminal residue" evidence="1">
    <location>
        <position position="63"/>
    </location>
</feature>